<evidence type="ECO:0000313" key="1">
    <source>
        <dbReference type="EMBL" id="SNR77772.1"/>
    </source>
</evidence>
<sequence length="93" mass="10671">MVKKGEIYVKEAVIRTMTKDGIDYICITDIARQKNAVEPKDVVKNWMRQKNTLEYLGLWEKLNNPNFKGVEFNPLLSEAGSNSFTMSPSRCVE</sequence>
<dbReference type="Proteomes" id="UP000198427">
    <property type="component" value="Unassembled WGS sequence"/>
</dbReference>
<dbReference type="EMBL" id="FZNZ01000010">
    <property type="protein sequence ID" value="SNR77772.1"/>
    <property type="molecule type" value="Genomic_DNA"/>
</dbReference>
<gene>
    <name evidence="1" type="ORF">SAMN06265364_11017</name>
</gene>
<dbReference type="GeneID" id="94030264"/>
<dbReference type="Pfam" id="PF04383">
    <property type="entry name" value="KilA-N"/>
    <property type="match status" value="1"/>
</dbReference>
<dbReference type="OrthoDB" id="9810290at2"/>
<organism evidence="1 2">
    <name type="scientific">Prevotella jejuni</name>
    <dbReference type="NCBI Taxonomy" id="1177574"/>
    <lineage>
        <taxon>Bacteria</taxon>
        <taxon>Pseudomonadati</taxon>
        <taxon>Bacteroidota</taxon>
        <taxon>Bacteroidia</taxon>
        <taxon>Bacteroidales</taxon>
        <taxon>Prevotellaceae</taxon>
        <taxon>Prevotella</taxon>
    </lineage>
</organism>
<dbReference type="AlphaFoldDB" id="A0A2K9HC68"/>
<proteinExistence type="predicted"/>
<comment type="caution">
    <text evidence="1">The sequence shown here is derived from an EMBL/GenBank/DDBJ whole genome shotgun (WGS) entry which is preliminary data.</text>
</comment>
<dbReference type="RefSeq" id="WP_089365923.1">
    <property type="nucleotide sequence ID" value="NZ_CP023864.1"/>
</dbReference>
<accession>A0A2K9HC68</accession>
<reference evidence="1 2" key="1">
    <citation type="submission" date="2017-06" db="EMBL/GenBank/DDBJ databases">
        <authorList>
            <person name="Varghese N."/>
            <person name="Submissions S."/>
        </authorList>
    </citation>
    <scope>NUCLEOTIDE SEQUENCE [LARGE SCALE GENOMIC DNA]</scope>
    <source>
        <strain evidence="1 2">DSM 26989</strain>
    </source>
</reference>
<dbReference type="InterPro" id="IPR018004">
    <property type="entry name" value="KilA/APSES_HTH"/>
</dbReference>
<evidence type="ECO:0000313" key="2">
    <source>
        <dbReference type="Proteomes" id="UP000198427"/>
    </source>
</evidence>
<dbReference type="KEGG" id="pje:CRM71_12970"/>
<keyword evidence="2" id="KW-1185">Reference proteome</keyword>
<name>A0A2K9HC68_9BACT</name>
<protein>
    <submittedName>
        <fullName evidence="1">KilA-N domain-containing protein</fullName>
    </submittedName>
</protein>